<evidence type="ECO:0000256" key="12">
    <source>
        <dbReference type="SAM" id="Phobius"/>
    </source>
</evidence>
<feature type="domain" description="NAC" evidence="13">
    <location>
        <begin position="82"/>
        <end position="232"/>
    </location>
</feature>
<dbReference type="InterPro" id="IPR036093">
    <property type="entry name" value="NAC_dom_sf"/>
</dbReference>
<keyword evidence="8" id="KW-0010">Activator</keyword>
<evidence type="ECO:0000313" key="14">
    <source>
        <dbReference type="EMBL" id="KAH0879591.1"/>
    </source>
</evidence>
<feature type="transmembrane region" description="Helical" evidence="12">
    <location>
        <begin position="620"/>
        <end position="643"/>
    </location>
</feature>
<evidence type="ECO:0000256" key="1">
    <source>
        <dbReference type="ARBA" id="ARBA00004123"/>
    </source>
</evidence>
<keyword evidence="6" id="KW-0238">DNA-binding</keyword>
<dbReference type="EMBL" id="JAGKQM010000015">
    <property type="protein sequence ID" value="KAH0879591.1"/>
    <property type="molecule type" value="Genomic_DNA"/>
</dbReference>
<evidence type="ECO:0000256" key="7">
    <source>
        <dbReference type="ARBA" id="ARBA00023136"/>
    </source>
</evidence>
<dbReference type="PANTHER" id="PTHR31744">
    <property type="entry name" value="PROTEIN CUP-SHAPED COTYLEDON 2-RELATED"/>
    <property type="match status" value="1"/>
</dbReference>
<dbReference type="SUPFAM" id="SSF101941">
    <property type="entry name" value="NAC domain"/>
    <property type="match status" value="2"/>
</dbReference>
<feature type="compositionally biased region" description="Acidic residues" evidence="11">
    <location>
        <begin position="248"/>
        <end position="268"/>
    </location>
</feature>
<comment type="subcellular location">
    <subcellularLocation>
        <location evidence="2">Membrane</location>
        <topology evidence="2">Single-pass membrane protein</topology>
    </subcellularLocation>
    <subcellularLocation>
        <location evidence="1">Nucleus</location>
    </subcellularLocation>
</comment>
<dbReference type="PROSITE" id="PS51005">
    <property type="entry name" value="NAC"/>
    <property type="match status" value="2"/>
</dbReference>
<feature type="compositionally biased region" description="Polar residues" evidence="11">
    <location>
        <begin position="996"/>
        <end position="1023"/>
    </location>
</feature>
<feature type="transmembrane region" description="Helical" evidence="12">
    <location>
        <begin position="1144"/>
        <end position="1164"/>
    </location>
</feature>
<name>A0ABQ7ZHS0_BRANA</name>
<evidence type="ECO:0000256" key="10">
    <source>
        <dbReference type="ARBA" id="ARBA00023242"/>
    </source>
</evidence>
<dbReference type="Gene3D" id="2.170.150.80">
    <property type="entry name" value="NAC domain"/>
    <property type="match status" value="2"/>
</dbReference>
<dbReference type="Proteomes" id="UP000824890">
    <property type="component" value="Unassembled WGS sequence"/>
</dbReference>
<keyword evidence="15" id="KW-1185">Reference proteome</keyword>
<evidence type="ECO:0000256" key="6">
    <source>
        <dbReference type="ARBA" id="ARBA00023125"/>
    </source>
</evidence>
<evidence type="ECO:0000256" key="2">
    <source>
        <dbReference type="ARBA" id="ARBA00004167"/>
    </source>
</evidence>
<evidence type="ECO:0000256" key="5">
    <source>
        <dbReference type="ARBA" id="ARBA00023015"/>
    </source>
</evidence>
<keyword evidence="5" id="KW-0805">Transcription regulation</keyword>
<keyword evidence="4 12" id="KW-1133">Transmembrane helix</keyword>
<keyword evidence="3 12" id="KW-0812">Transmembrane</keyword>
<keyword evidence="7 12" id="KW-0472">Membrane</keyword>
<evidence type="ECO:0000259" key="13">
    <source>
        <dbReference type="PROSITE" id="PS51005"/>
    </source>
</evidence>
<feature type="region of interest" description="Disordered" evidence="11">
    <location>
        <begin position="992"/>
        <end position="1023"/>
    </location>
</feature>
<feature type="domain" description="NAC" evidence="13">
    <location>
        <begin position="657"/>
        <end position="825"/>
    </location>
</feature>
<keyword evidence="10" id="KW-0539">Nucleus</keyword>
<protein>
    <recommendedName>
        <fullName evidence="13">NAC domain-containing protein</fullName>
    </recommendedName>
</protein>
<evidence type="ECO:0000256" key="3">
    <source>
        <dbReference type="ARBA" id="ARBA00022692"/>
    </source>
</evidence>
<dbReference type="InterPro" id="IPR003441">
    <property type="entry name" value="NAC-dom"/>
</dbReference>
<gene>
    <name evidence="14" type="ORF">HID58_066985</name>
</gene>
<comment type="caution">
    <text evidence="14">The sequence shown here is derived from an EMBL/GenBank/DDBJ whole genome shotgun (WGS) entry which is preliminary data.</text>
</comment>
<dbReference type="Pfam" id="PF02365">
    <property type="entry name" value="NAM"/>
    <property type="match status" value="2"/>
</dbReference>
<evidence type="ECO:0000256" key="9">
    <source>
        <dbReference type="ARBA" id="ARBA00023163"/>
    </source>
</evidence>
<keyword evidence="9" id="KW-0804">Transcription</keyword>
<reference evidence="14 15" key="1">
    <citation type="submission" date="2021-05" db="EMBL/GenBank/DDBJ databases">
        <title>Genome Assembly of Synthetic Allotetraploid Brassica napus Reveals Homoeologous Exchanges between Subgenomes.</title>
        <authorList>
            <person name="Davis J.T."/>
        </authorList>
    </citation>
    <scope>NUCLEOTIDE SEQUENCE [LARGE SCALE GENOMIC DNA]</scope>
    <source>
        <strain evidence="15">cv. Da-Ae</strain>
        <tissue evidence="14">Seedling</tissue>
    </source>
</reference>
<evidence type="ECO:0000256" key="4">
    <source>
        <dbReference type="ARBA" id="ARBA00022989"/>
    </source>
</evidence>
<organism evidence="14 15">
    <name type="scientific">Brassica napus</name>
    <name type="common">Rape</name>
    <dbReference type="NCBI Taxonomy" id="3708"/>
    <lineage>
        <taxon>Eukaryota</taxon>
        <taxon>Viridiplantae</taxon>
        <taxon>Streptophyta</taxon>
        <taxon>Embryophyta</taxon>
        <taxon>Tracheophyta</taxon>
        <taxon>Spermatophyta</taxon>
        <taxon>Magnoliopsida</taxon>
        <taxon>eudicotyledons</taxon>
        <taxon>Gunneridae</taxon>
        <taxon>Pentapetalae</taxon>
        <taxon>rosids</taxon>
        <taxon>malvids</taxon>
        <taxon>Brassicales</taxon>
        <taxon>Brassicaceae</taxon>
        <taxon>Brassiceae</taxon>
        <taxon>Brassica</taxon>
    </lineage>
</organism>
<evidence type="ECO:0000313" key="15">
    <source>
        <dbReference type="Proteomes" id="UP000824890"/>
    </source>
</evidence>
<feature type="region of interest" description="Disordered" evidence="11">
    <location>
        <begin position="238"/>
        <end position="273"/>
    </location>
</feature>
<accession>A0ABQ7ZHS0</accession>
<evidence type="ECO:0000256" key="8">
    <source>
        <dbReference type="ARBA" id="ARBA00023159"/>
    </source>
</evidence>
<sequence>MVGNEKKKWNIPVSWIKSECTKKWIKSEMESQSCGPRSRIQTPAARLIRSLHFNRERRREEGDHTDSLSEMANSCLKGGRFSAPGFRFHPTDEELVVYYLKRKICGRKLRINAIGVVDVYKVDPTELPGLSVLKSGDRQWFYFTPRNRKYPNAARSSRGTATGYWKATGKDRIIVYNSRSVGLKKTLVFYRGRAPNGERTDWVMHEYTMDEEELGRCKNAKEYYALYKLYKKSGAGPKNGEEYGAPFQEEEWVDDDDDDDDDDREDADNVTVPDDHVVRYENNPRVDDGVFCNPVDVRSDDFNKLLNEIPYAPGLAPRQMNDLSGVMQVNNEEEIQSTLLNNSSGEFLAPSEVGMFLPNYQPNSMHSSYQSHAANSFDATEVKSAFNASGMAPFLFEKEDYIEMDDLLTPEQGAASVEKPAQFLNPGEYEHFNDYDQLFHDVSMSFDLEPVFQGTSADLTSLSNFANDGRQHFLYQQQFQNQTLESQANIFMDPNPNVNQFIDDMWFKDAQADLYDQTQSSSLAFASPSSGVMPESKNPVMSVNAQEQECQNGSETRTQFSSAMWALLESIPSTPASACEGPLNRTFVRMSSLSRIRFNATSVTTSKVTAAKKGIGNRGFLLLSVVGALCAIFWVFIIATVGVQGRHRDLNLKGKFTAPGFRFHPTDEELVMYYLKRKMYRKRLTVNAIGVVDVYKIEPDDLPGQSVLKTGDRQWFYFTPRSRKYPNAARSGRGTATGFWKAAGKDRVIVYNSRSVGLKKTLVFYRGRAPTGERTDWVMHEYTMNEEELDRCTNAKKSGSGPKNGEDYGAPFQEEEWVDDDSEDGDGDDIGLPEEPLVRHEDTRFVDNGRLFEPVNVQLDDFEDILNGFPRAPGVPQICINGLPSSVSQVNREEEMQSTLVKNSSGEFLKPQQTGRFLPNGEPYIRPSSSGVEPFVFEIEDYIEMDDLLAPELAVERPAQFLNPGEFGDFNEFDQLFHDVSMSLDMEPIAQGASVHPSSPSKFADNTSNEKQQFQDQIPENKVNNNNLDDFTDDMWFQDDDDQAVRFDQPQSITNHNLLLPEHSRLYPHQEGGNGGGTSPFTSALRAFMDSIPSTPASACEGPINRTFVRMSSFSRIRYSKKANGTPPVTSTVAAKKRSRNRGFLLLSIVGALCAIFWVFIATVRASGRPVLS</sequence>
<proteinExistence type="predicted"/>
<dbReference type="PANTHER" id="PTHR31744:SF216">
    <property type="entry name" value="NAC TRANSCRIPTION FACTOR"/>
    <property type="match status" value="1"/>
</dbReference>
<evidence type="ECO:0000256" key="11">
    <source>
        <dbReference type="SAM" id="MobiDB-lite"/>
    </source>
</evidence>